<name>A0A4U5MQV4_STECR</name>
<reference evidence="4 5" key="2">
    <citation type="journal article" date="2019" name="G3 (Bethesda)">
        <title>Hybrid Assembly of the Genome of the Entomopathogenic Nematode Steinernema carpocapsae Identifies the X-Chromosome.</title>
        <authorList>
            <person name="Serra L."/>
            <person name="Macchietto M."/>
            <person name="Macias-Munoz A."/>
            <person name="McGill C.J."/>
            <person name="Rodriguez I.M."/>
            <person name="Rodriguez B."/>
            <person name="Murad R."/>
            <person name="Mortazavi A."/>
        </authorList>
    </citation>
    <scope>NUCLEOTIDE SEQUENCE [LARGE SCALE GENOMIC DNA]</scope>
    <source>
        <strain evidence="4 5">ALL</strain>
    </source>
</reference>
<dbReference type="AlphaFoldDB" id="A0A4U5MQV4"/>
<organism evidence="4 5">
    <name type="scientific">Steinernema carpocapsae</name>
    <name type="common">Entomopathogenic nematode</name>
    <dbReference type="NCBI Taxonomy" id="34508"/>
    <lineage>
        <taxon>Eukaryota</taxon>
        <taxon>Metazoa</taxon>
        <taxon>Ecdysozoa</taxon>
        <taxon>Nematoda</taxon>
        <taxon>Chromadorea</taxon>
        <taxon>Rhabditida</taxon>
        <taxon>Tylenchina</taxon>
        <taxon>Panagrolaimomorpha</taxon>
        <taxon>Strongyloidoidea</taxon>
        <taxon>Steinernematidae</taxon>
        <taxon>Steinernema</taxon>
    </lineage>
</organism>
<dbReference type="STRING" id="34508.A0A4U5MQV4"/>
<protein>
    <recommendedName>
        <fullName evidence="3">Sulfotransferase domain-containing protein</fullName>
    </recommendedName>
</protein>
<dbReference type="GO" id="GO:0008146">
    <property type="term" value="F:sulfotransferase activity"/>
    <property type="evidence" value="ECO:0007669"/>
    <property type="project" value="InterPro"/>
</dbReference>
<evidence type="ECO:0000256" key="2">
    <source>
        <dbReference type="ARBA" id="ARBA00022679"/>
    </source>
</evidence>
<keyword evidence="2" id="KW-0808">Transferase</keyword>
<dbReference type="Pfam" id="PF00685">
    <property type="entry name" value="Sulfotransfer_1"/>
    <property type="match status" value="1"/>
</dbReference>
<dbReference type="InterPro" id="IPR000863">
    <property type="entry name" value="Sulfotransferase_dom"/>
</dbReference>
<dbReference type="Gene3D" id="3.40.50.300">
    <property type="entry name" value="P-loop containing nucleotide triphosphate hydrolases"/>
    <property type="match status" value="1"/>
</dbReference>
<sequence>MLSWSGKQIQTYPDDVFIATYPKCGNTWVRHIICQLMLEDYKPRAGKELNVYTRTIEDVGKELIDRMPRPRIFKSHYTYNDHPKHPEAKYVLVVRNPKDVVVSAYHMCKNLKLPVFEGFDFNGFFELFMAGKYDFGSYFDYHKEWFDHMKDHNLLLLKYEDIIKDHKGSVVKIGEFLGGRAGEIVENLEKLAQVVEASTFKSMKEDQRRWVQDIFKDQNQFVRKGTTRDWKNHFSKEQSDRMDEKFKEEFKGTIAENWWQEEMKWED</sequence>
<accession>A0A4U5MQV4</accession>
<dbReference type="OrthoDB" id="205623at2759"/>
<evidence type="ECO:0000313" key="5">
    <source>
        <dbReference type="Proteomes" id="UP000298663"/>
    </source>
</evidence>
<keyword evidence="5" id="KW-1185">Reference proteome</keyword>
<comment type="caution">
    <text evidence="4">The sequence shown here is derived from an EMBL/GenBank/DDBJ whole genome shotgun (WGS) entry which is preliminary data.</text>
</comment>
<feature type="domain" description="Sulfotransferase" evidence="3">
    <location>
        <begin position="13"/>
        <end position="253"/>
    </location>
</feature>
<reference evidence="4 5" key="1">
    <citation type="journal article" date="2015" name="Genome Biol.">
        <title>Comparative genomics of Steinernema reveals deeply conserved gene regulatory networks.</title>
        <authorList>
            <person name="Dillman A.R."/>
            <person name="Macchietto M."/>
            <person name="Porter C.F."/>
            <person name="Rogers A."/>
            <person name="Williams B."/>
            <person name="Antoshechkin I."/>
            <person name="Lee M.M."/>
            <person name="Goodwin Z."/>
            <person name="Lu X."/>
            <person name="Lewis E.E."/>
            <person name="Goodrich-Blair H."/>
            <person name="Stock S.P."/>
            <person name="Adams B.J."/>
            <person name="Sternberg P.W."/>
            <person name="Mortazavi A."/>
        </authorList>
    </citation>
    <scope>NUCLEOTIDE SEQUENCE [LARGE SCALE GENOMIC DNA]</scope>
    <source>
        <strain evidence="4 5">ALL</strain>
    </source>
</reference>
<dbReference type="PANTHER" id="PTHR11783">
    <property type="entry name" value="SULFOTRANSFERASE SULT"/>
    <property type="match status" value="1"/>
</dbReference>
<dbReference type="InterPro" id="IPR027417">
    <property type="entry name" value="P-loop_NTPase"/>
</dbReference>
<proteinExistence type="inferred from homology"/>
<dbReference type="SUPFAM" id="SSF52540">
    <property type="entry name" value="P-loop containing nucleoside triphosphate hydrolases"/>
    <property type="match status" value="1"/>
</dbReference>
<comment type="similarity">
    <text evidence="1">Belongs to the sulfotransferase 1 family.</text>
</comment>
<evidence type="ECO:0000313" key="4">
    <source>
        <dbReference type="EMBL" id="TKR72036.1"/>
    </source>
</evidence>
<gene>
    <name evidence="4" type="ORF">L596_019559</name>
</gene>
<evidence type="ECO:0000256" key="1">
    <source>
        <dbReference type="ARBA" id="ARBA00005771"/>
    </source>
</evidence>
<evidence type="ECO:0000259" key="3">
    <source>
        <dbReference type="Pfam" id="PF00685"/>
    </source>
</evidence>
<dbReference type="EMBL" id="AZBU02000006">
    <property type="protein sequence ID" value="TKR72036.1"/>
    <property type="molecule type" value="Genomic_DNA"/>
</dbReference>
<dbReference type="Proteomes" id="UP000298663">
    <property type="component" value="Unassembled WGS sequence"/>
</dbReference>